<evidence type="ECO:0000256" key="18">
    <source>
        <dbReference type="RuleBase" id="RU004519"/>
    </source>
</evidence>
<keyword evidence="7 17" id="KW-0028">Amino-acid biosynthesis</keyword>
<evidence type="ECO:0000256" key="15">
    <source>
        <dbReference type="RuleBase" id="RU004106"/>
    </source>
</evidence>
<dbReference type="UniPathway" id="UPA00047">
    <property type="reaction ID" value="UER00058"/>
</dbReference>
<evidence type="ECO:0000256" key="12">
    <source>
        <dbReference type="ARBA" id="ARBA00048798"/>
    </source>
</evidence>
<dbReference type="Gene3D" id="3.30.470.10">
    <property type="match status" value="1"/>
</dbReference>
<evidence type="ECO:0000256" key="2">
    <source>
        <dbReference type="ARBA" id="ARBA00004824"/>
    </source>
</evidence>
<dbReference type="InterPro" id="IPR018300">
    <property type="entry name" value="Aminotrans_IV_CS"/>
</dbReference>
<comment type="similarity">
    <text evidence="5 15">Belongs to the class-IV pyridoxal-phosphate-dependent aminotransferase family.</text>
</comment>
<dbReference type="PROSITE" id="PS00770">
    <property type="entry name" value="AA_TRANSFER_CLASS_4"/>
    <property type="match status" value="1"/>
</dbReference>
<dbReference type="InterPro" id="IPR005786">
    <property type="entry name" value="B_amino_transII"/>
</dbReference>
<keyword evidence="6 17" id="KW-0032">Aminotransferase</keyword>
<comment type="pathway">
    <text evidence="3 18">Amino-acid biosynthesis; L-valine biosynthesis; L-valine from pyruvate: step 4/4.</text>
</comment>
<dbReference type="PANTHER" id="PTHR11825">
    <property type="entry name" value="SUBGROUP IIII AMINOTRANSFERASE"/>
    <property type="match status" value="1"/>
</dbReference>
<evidence type="ECO:0000256" key="17">
    <source>
        <dbReference type="RuleBase" id="RU004517"/>
    </source>
</evidence>
<dbReference type="CDD" id="cd01557">
    <property type="entry name" value="BCAT_beta_family"/>
    <property type="match status" value="1"/>
</dbReference>
<evidence type="ECO:0000256" key="10">
    <source>
        <dbReference type="ARBA" id="ARBA00023304"/>
    </source>
</evidence>
<dbReference type="UniPathway" id="UPA00048">
    <property type="reaction ID" value="UER00073"/>
</dbReference>
<feature type="modified residue" description="N6-(pyridoxal phosphate)lysine" evidence="14">
    <location>
        <position position="218"/>
    </location>
</feature>
<keyword evidence="8 17" id="KW-0808">Transferase</keyword>
<dbReference type="InterPro" id="IPR001544">
    <property type="entry name" value="Aminotrans_IV"/>
</dbReference>
<dbReference type="GO" id="GO:0004084">
    <property type="term" value="F:branched-chain-amino-acid transaminase activity"/>
    <property type="evidence" value="ECO:0007669"/>
    <property type="project" value="UniProtKB-EC"/>
</dbReference>
<dbReference type="EC" id="2.6.1.42" evidence="17"/>
<evidence type="ECO:0000256" key="7">
    <source>
        <dbReference type="ARBA" id="ARBA00022605"/>
    </source>
</evidence>
<dbReference type="GO" id="GO:0009097">
    <property type="term" value="P:isoleucine biosynthetic process"/>
    <property type="evidence" value="ECO:0007669"/>
    <property type="project" value="UniProtKB-UniPathway"/>
</dbReference>
<dbReference type="AlphaFoldDB" id="A0A8J8SIK8"/>
<reference evidence="19" key="1">
    <citation type="submission" date="2020-07" db="EMBL/GenBank/DDBJ databases">
        <title>Vallitalea pronyensis genome.</title>
        <authorList>
            <person name="Postec A."/>
        </authorList>
    </citation>
    <scope>NUCLEOTIDE SEQUENCE</scope>
    <source>
        <strain evidence="19">FatNI3</strain>
    </source>
</reference>
<gene>
    <name evidence="19" type="ORF">HZI73_20605</name>
</gene>
<dbReference type="KEGG" id="vpy:HZI73_20605"/>
<dbReference type="NCBIfam" id="TIGR01123">
    <property type="entry name" value="ilvE_II"/>
    <property type="match status" value="1"/>
</dbReference>
<dbReference type="Proteomes" id="UP000683246">
    <property type="component" value="Chromosome"/>
</dbReference>
<dbReference type="PANTHER" id="PTHR11825:SF44">
    <property type="entry name" value="BRANCHED-CHAIN-AMINO-ACID AMINOTRANSFERASE"/>
    <property type="match status" value="1"/>
</dbReference>
<organism evidence="19 20">
    <name type="scientific">Vallitalea pronyensis</name>
    <dbReference type="NCBI Taxonomy" id="1348613"/>
    <lineage>
        <taxon>Bacteria</taxon>
        <taxon>Bacillati</taxon>
        <taxon>Bacillota</taxon>
        <taxon>Clostridia</taxon>
        <taxon>Lachnospirales</taxon>
        <taxon>Vallitaleaceae</taxon>
        <taxon>Vallitalea</taxon>
    </lineage>
</organism>
<evidence type="ECO:0000256" key="4">
    <source>
        <dbReference type="ARBA" id="ARBA00005072"/>
    </source>
</evidence>
<dbReference type="InterPro" id="IPR033939">
    <property type="entry name" value="BCAT_family"/>
</dbReference>
<evidence type="ECO:0000256" key="1">
    <source>
        <dbReference type="ARBA" id="ARBA00001933"/>
    </source>
</evidence>
<dbReference type="UniPathway" id="UPA00049">
    <property type="reaction ID" value="UER00062"/>
</dbReference>
<comment type="pathway">
    <text evidence="2 18">Amino-acid biosynthesis; L-isoleucine biosynthesis; L-isoleucine from 2-oxobutanoate: step 4/4.</text>
</comment>
<comment type="cofactor">
    <cofactor evidence="1 16">
        <name>pyridoxal 5'-phosphate</name>
        <dbReference type="ChEBI" id="CHEBI:597326"/>
    </cofactor>
</comment>
<evidence type="ECO:0000256" key="5">
    <source>
        <dbReference type="ARBA" id="ARBA00009320"/>
    </source>
</evidence>
<evidence type="ECO:0000313" key="19">
    <source>
        <dbReference type="EMBL" id="QUI24554.1"/>
    </source>
</evidence>
<dbReference type="GO" id="GO:0009099">
    <property type="term" value="P:L-valine biosynthetic process"/>
    <property type="evidence" value="ECO:0007669"/>
    <property type="project" value="UniProtKB-UniPathway"/>
</dbReference>
<dbReference type="GO" id="GO:0009098">
    <property type="term" value="P:L-leucine biosynthetic process"/>
    <property type="evidence" value="ECO:0007669"/>
    <property type="project" value="UniProtKB-UniPathway"/>
</dbReference>
<protein>
    <recommendedName>
        <fullName evidence="17">Branched-chain-amino-acid aminotransferase</fullName>
        <ecNumber evidence="17">2.6.1.42</ecNumber>
    </recommendedName>
</protein>
<evidence type="ECO:0000256" key="13">
    <source>
        <dbReference type="ARBA" id="ARBA00049229"/>
    </source>
</evidence>
<comment type="catalytic activity">
    <reaction evidence="13 17">
        <text>L-leucine + 2-oxoglutarate = 4-methyl-2-oxopentanoate + L-glutamate</text>
        <dbReference type="Rhea" id="RHEA:18321"/>
        <dbReference type="ChEBI" id="CHEBI:16810"/>
        <dbReference type="ChEBI" id="CHEBI:17865"/>
        <dbReference type="ChEBI" id="CHEBI:29985"/>
        <dbReference type="ChEBI" id="CHEBI:57427"/>
        <dbReference type="EC" id="2.6.1.42"/>
    </reaction>
</comment>
<comment type="pathway">
    <text evidence="4 18">Amino-acid biosynthesis; L-leucine biosynthesis; L-leucine from 3-methyl-2-oxobutanoate: step 4/4.</text>
</comment>
<dbReference type="NCBIfam" id="NF009897">
    <property type="entry name" value="PRK13357.1"/>
    <property type="match status" value="1"/>
</dbReference>
<dbReference type="SUPFAM" id="SSF56752">
    <property type="entry name" value="D-aminoacid aminotransferase-like PLP-dependent enzymes"/>
    <property type="match status" value="1"/>
</dbReference>
<evidence type="ECO:0000256" key="11">
    <source>
        <dbReference type="ARBA" id="ARBA00048212"/>
    </source>
</evidence>
<evidence type="ECO:0000313" key="20">
    <source>
        <dbReference type="Proteomes" id="UP000683246"/>
    </source>
</evidence>
<name>A0A8J8SIK8_9FIRM</name>
<evidence type="ECO:0000256" key="3">
    <source>
        <dbReference type="ARBA" id="ARBA00004931"/>
    </source>
</evidence>
<evidence type="ECO:0000256" key="9">
    <source>
        <dbReference type="ARBA" id="ARBA00022898"/>
    </source>
</evidence>
<dbReference type="InterPro" id="IPR043131">
    <property type="entry name" value="BCAT-like_N"/>
</dbReference>
<dbReference type="Pfam" id="PF01063">
    <property type="entry name" value="Aminotran_4"/>
    <property type="match status" value="1"/>
</dbReference>
<dbReference type="InterPro" id="IPR043132">
    <property type="entry name" value="BCAT-like_C"/>
</dbReference>
<proteinExistence type="inferred from homology"/>
<comment type="catalytic activity">
    <reaction evidence="12 17">
        <text>L-isoleucine + 2-oxoglutarate = (S)-3-methyl-2-oxopentanoate + L-glutamate</text>
        <dbReference type="Rhea" id="RHEA:24801"/>
        <dbReference type="ChEBI" id="CHEBI:16810"/>
        <dbReference type="ChEBI" id="CHEBI:29985"/>
        <dbReference type="ChEBI" id="CHEBI:35146"/>
        <dbReference type="ChEBI" id="CHEBI:58045"/>
        <dbReference type="EC" id="2.6.1.42"/>
    </reaction>
</comment>
<dbReference type="Gene3D" id="3.20.10.10">
    <property type="entry name" value="D-amino Acid Aminotransferase, subunit A, domain 2"/>
    <property type="match status" value="1"/>
</dbReference>
<evidence type="ECO:0000256" key="16">
    <source>
        <dbReference type="RuleBase" id="RU004516"/>
    </source>
</evidence>
<evidence type="ECO:0000256" key="6">
    <source>
        <dbReference type="ARBA" id="ARBA00022576"/>
    </source>
</evidence>
<keyword evidence="20" id="KW-1185">Reference proteome</keyword>
<sequence length="378" mass="42119">MLLGLGVVYDFPKYSIFQRGLIQVLNIKVEKAKELKQKPDFNNLGFGTDFTDHMFMMNYTEGQGWHDPRIVPYGPITLDPSAMVLHYAQEMFEGMKAYKTEDGRALLFRPEKNIQRTNVTNDRLCIPKINEEDMLQAIKALVSVEKDWIPTASGTSLYIRPFIFATDPFLGVRASATYLFMIILSPVGAYYKGGINPVKIWVETEYVRAVKGGVGYAKTGGNYAASIKAQMKAKERGYAQVLWLDGVERKYVEEVGTMNVFFKIDGEVITPALEGSILPGITRNSVIELLHSWGISVTERKLSIDEIYEAAEKGTLEEAYGTGTAAVISPIGQLNYNGKIITINDGKIGELSQRIYDTVTGIQTGAAEDSFNWTVEVE</sequence>
<keyword evidence="9 16" id="KW-0663">Pyridoxal phosphate</keyword>
<comment type="catalytic activity">
    <reaction evidence="11 17">
        <text>L-valine + 2-oxoglutarate = 3-methyl-2-oxobutanoate + L-glutamate</text>
        <dbReference type="Rhea" id="RHEA:24813"/>
        <dbReference type="ChEBI" id="CHEBI:11851"/>
        <dbReference type="ChEBI" id="CHEBI:16810"/>
        <dbReference type="ChEBI" id="CHEBI:29985"/>
        <dbReference type="ChEBI" id="CHEBI:57762"/>
        <dbReference type="EC" id="2.6.1.42"/>
    </reaction>
</comment>
<evidence type="ECO:0000256" key="8">
    <source>
        <dbReference type="ARBA" id="ARBA00022679"/>
    </source>
</evidence>
<dbReference type="PIRSF" id="PIRSF006468">
    <property type="entry name" value="BCAT1"/>
    <property type="match status" value="1"/>
</dbReference>
<keyword evidence="10 17" id="KW-0100">Branched-chain amino acid biosynthesis</keyword>
<evidence type="ECO:0000256" key="14">
    <source>
        <dbReference type="PIRSR" id="PIRSR006468-1"/>
    </source>
</evidence>
<dbReference type="InterPro" id="IPR036038">
    <property type="entry name" value="Aminotransferase-like"/>
</dbReference>
<dbReference type="EMBL" id="CP058649">
    <property type="protein sequence ID" value="QUI24554.1"/>
    <property type="molecule type" value="Genomic_DNA"/>
</dbReference>
<accession>A0A8J8SIK8</accession>